<feature type="binding site" evidence="8">
    <location>
        <position position="130"/>
    </location>
    <ligand>
        <name>phosphoenolpyruvate</name>
        <dbReference type="ChEBI" id="CHEBI:58702"/>
    </ligand>
</feature>
<evidence type="ECO:0000256" key="3">
    <source>
        <dbReference type="ARBA" id="ARBA00022490"/>
    </source>
</evidence>
<feature type="domain" description="Enolpyruvate transferase" evidence="9">
    <location>
        <begin position="17"/>
        <end position="426"/>
    </location>
</feature>
<dbReference type="InterPro" id="IPR001986">
    <property type="entry name" value="Enolpyruvate_Tfrase_dom"/>
</dbReference>
<dbReference type="SUPFAM" id="SSF55205">
    <property type="entry name" value="EPT/RTPC-like"/>
    <property type="match status" value="1"/>
</dbReference>
<dbReference type="EMBL" id="CP046452">
    <property type="protein sequence ID" value="QGU02674.1"/>
    <property type="molecule type" value="Genomic_DNA"/>
</dbReference>
<feature type="binding site" evidence="8">
    <location>
        <position position="28"/>
    </location>
    <ligand>
        <name>phosphoenolpyruvate</name>
        <dbReference type="ChEBI" id="CHEBI:58702"/>
    </ligand>
</feature>
<dbReference type="PROSITE" id="PS00885">
    <property type="entry name" value="EPSP_SYNTHASE_2"/>
    <property type="match status" value="1"/>
</dbReference>
<evidence type="ECO:0000259" key="9">
    <source>
        <dbReference type="Pfam" id="PF00275"/>
    </source>
</evidence>
<dbReference type="FunFam" id="3.65.10.10:FF:000011">
    <property type="entry name" value="3-phosphoshikimate 1-carboxyvinyltransferase"/>
    <property type="match status" value="1"/>
</dbReference>
<name>A0A6B8VMN0_9CORY</name>
<keyword evidence="11" id="KW-1185">Reference proteome</keyword>
<comment type="subunit">
    <text evidence="8">Monomer.</text>
</comment>
<evidence type="ECO:0000256" key="1">
    <source>
        <dbReference type="ARBA" id="ARBA00004811"/>
    </source>
</evidence>
<keyword evidence="4 8" id="KW-0028">Amino-acid biosynthesis</keyword>
<dbReference type="UniPathway" id="UPA00053">
    <property type="reaction ID" value="UER00089"/>
</dbReference>
<feature type="binding site" evidence="8">
    <location>
        <position position="33"/>
    </location>
    <ligand>
        <name>3-phosphoshikimate</name>
        <dbReference type="ChEBI" id="CHEBI:145989"/>
    </ligand>
</feature>
<reference evidence="11" key="1">
    <citation type="submission" date="2019-11" db="EMBL/GenBank/DDBJ databases">
        <title>Complete genome sequence of Corynebacterium kalinowskii 1959, a novel Corynebacterium species isolated from soil of a small paddock in Vilsendorf, Germany.</title>
        <authorList>
            <person name="Schaffert L."/>
            <person name="Ruwe M."/>
            <person name="Milse J."/>
            <person name="Hanuschka K."/>
            <person name="Ortseifen V."/>
            <person name="Droste J."/>
            <person name="Brandt D."/>
            <person name="Schlueter L."/>
            <person name="Kutter Y."/>
            <person name="Vinke S."/>
            <person name="Viehoefer P."/>
            <person name="Jacob L."/>
            <person name="Luebke N.-C."/>
            <person name="Schulte-Berndt E."/>
            <person name="Hain C."/>
            <person name="Linder M."/>
            <person name="Schmidt P."/>
            <person name="Wollenschlaeger L."/>
            <person name="Luttermann T."/>
            <person name="Thieme E."/>
            <person name="Hassa J."/>
            <person name="Haak M."/>
            <person name="Wittchen M."/>
            <person name="Mentz A."/>
            <person name="Persicke M."/>
            <person name="Busche T."/>
            <person name="Ruckert C."/>
        </authorList>
    </citation>
    <scope>NUCLEOTIDE SEQUENCE [LARGE SCALE GENOMIC DNA]</scope>
    <source>
        <strain evidence="11">1959</strain>
    </source>
</reference>
<feature type="binding site" evidence="8">
    <location>
        <position position="102"/>
    </location>
    <ligand>
        <name>phosphoenolpyruvate</name>
        <dbReference type="ChEBI" id="CHEBI:58702"/>
    </ligand>
</feature>
<feature type="binding site" evidence="8">
    <location>
        <position position="350"/>
    </location>
    <ligand>
        <name>3-phosphoshikimate</name>
        <dbReference type="ChEBI" id="CHEBI:145989"/>
    </ligand>
</feature>
<evidence type="ECO:0000256" key="5">
    <source>
        <dbReference type="ARBA" id="ARBA00022679"/>
    </source>
</evidence>
<feature type="binding site" evidence="8">
    <location>
        <position position="173"/>
    </location>
    <ligand>
        <name>3-phosphoshikimate</name>
        <dbReference type="ChEBI" id="CHEBI:145989"/>
    </ligand>
</feature>
<dbReference type="KEGG" id="ckw:CKALI_09095"/>
<evidence type="ECO:0000313" key="10">
    <source>
        <dbReference type="EMBL" id="QGU02674.1"/>
    </source>
</evidence>
<accession>A0A6B8VMN0</accession>
<sequence>MESQGLAQWPAPVAEGPITWNVSVPGSKSMTNRALILSALASYPSTLKGALISRDSELMMTALEELGAVITRTEPSHGSPTTTIRVEPGELVGGSIACGLAGTVMRFVPPVAALAKGTVFFDGDPQARVRPMNTILDALRTLGVAVSGDSLPFTVEGTGEVCGGLVEIDASASSQFVSGLLLVGARFSEGLTVRHVGGRLPSMPHVEMTVDMLRQAGVRVDATVPNEWRVWPGLIDGQVWAIEPDLSNATPFLAAAAVTGGQVGISHWPMQTHQAGDAIRGILEQMGCTTEFRANGAGHDLVVTGPPRGQLKGITIDLSDIGELTPTVAALAALASTPSRLEGISHLRGHETNRLFALSTEINGLGGNCTEVPDGLVIEPAPLAGGVWHSYADHRMATAGAIIGLVTEGVLVEDIQTTSKTLPGFELMWQAMIDG</sequence>
<feature type="binding site" evidence="8">
    <location>
        <position position="323"/>
    </location>
    <ligand>
        <name>3-phosphoshikimate</name>
        <dbReference type="ChEBI" id="CHEBI:145989"/>
    </ligand>
</feature>
<dbReference type="CDD" id="cd01556">
    <property type="entry name" value="EPSP_synthase"/>
    <property type="match status" value="1"/>
</dbReference>
<dbReference type="AlphaFoldDB" id="A0A6B8VMN0"/>
<feature type="binding site" evidence="8">
    <location>
        <position position="354"/>
    </location>
    <ligand>
        <name>phosphoenolpyruvate</name>
        <dbReference type="ChEBI" id="CHEBI:58702"/>
    </ligand>
</feature>
<comment type="caution">
    <text evidence="8">Lacks conserved residue(s) required for the propagation of feature annotation.</text>
</comment>
<feature type="binding site" evidence="8">
    <location>
        <position position="29"/>
    </location>
    <ligand>
        <name>3-phosphoshikimate</name>
        <dbReference type="ChEBI" id="CHEBI:145989"/>
    </ligand>
</feature>
<evidence type="ECO:0000256" key="7">
    <source>
        <dbReference type="ARBA" id="ARBA00044633"/>
    </source>
</evidence>
<evidence type="ECO:0000256" key="6">
    <source>
        <dbReference type="ARBA" id="ARBA00023141"/>
    </source>
</evidence>
<feature type="binding site" evidence="8">
    <location>
        <position position="175"/>
    </location>
    <ligand>
        <name>phosphoenolpyruvate</name>
        <dbReference type="ChEBI" id="CHEBI:58702"/>
    </ligand>
</feature>
<feature type="binding site" evidence="8">
    <location>
        <position position="175"/>
    </location>
    <ligand>
        <name>3-phosphoshikimate</name>
        <dbReference type="ChEBI" id="CHEBI:145989"/>
    </ligand>
</feature>
<evidence type="ECO:0000313" key="11">
    <source>
        <dbReference type="Proteomes" id="UP000427071"/>
    </source>
</evidence>
<comment type="similarity">
    <text evidence="2 8">Belongs to the EPSP synthase family.</text>
</comment>
<dbReference type="EC" id="2.5.1.19" evidence="8"/>
<dbReference type="InterPro" id="IPR006264">
    <property type="entry name" value="EPSP_synthase"/>
</dbReference>
<gene>
    <name evidence="8 10" type="primary">aroA</name>
    <name evidence="10" type="ORF">CKALI_09095</name>
</gene>
<keyword evidence="5 8" id="KW-0808">Transferase</keyword>
<dbReference type="Pfam" id="PF00275">
    <property type="entry name" value="EPSP_synthase"/>
    <property type="match status" value="1"/>
</dbReference>
<dbReference type="NCBIfam" id="TIGR01356">
    <property type="entry name" value="aroA"/>
    <property type="match status" value="1"/>
</dbReference>
<dbReference type="GO" id="GO:0003866">
    <property type="term" value="F:3-phosphoshikimate 1-carboxyvinyltransferase activity"/>
    <property type="evidence" value="ECO:0007669"/>
    <property type="project" value="UniProtKB-UniRule"/>
</dbReference>
<comment type="catalytic activity">
    <reaction evidence="7">
        <text>3-phosphoshikimate + phosphoenolpyruvate = 5-O-(1-carboxyvinyl)-3-phosphoshikimate + phosphate</text>
        <dbReference type="Rhea" id="RHEA:21256"/>
        <dbReference type="ChEBI" id="CHEBI:43474"/>
        <dbReference type="ChEBI" id="CHEBI:57701"/>
        <dbReference type="ChEBI" id="CHEBI:58702"/>
        <dbReference type="ChEBI" id="CHEBI:145989"/>
        <dbReference type="EC" id="2.5.1.19"/>
    </reaction>
    <physiologicalReaction direction="left-to-right" evidence="7">
        <dbReference type="Rhea" id="RHEA:21257"/>
    </physiologicalReaction>
</comment>
<dbReference type="InterPro" id="IPR036968">
    <property type="entry name" value="Enolpyruvate_Tfrase_sf"/>
</dbReference>
<keyword evidence="3 8" id="KW-0963">Cytoplasm</keyword>
<keyword evidence="6 8" id="KW-0057">Aromatic amino acid biosynthesis</keyword>
<evidence type="ECO:0000256" key="2">
    <source>
        <dbReference type="ARBA" id="ARBA00009948"/>
    </source>
</evidence>
<comment type="pathway">
    <text evidence="1 8">Metabolic intermediate biosynthesis; chorismate biosynthesis; chorismate from D-erythrose 4-phosphate and phosphoenolpyruvate: step 6/7.</text>
</comment>
<comment type="subcellular location">
    <subcellularLocation>
        <location evidence="8">Cytoplasm</location>
    </subcellularLocation>
</comment>
<dbReference type="GO" id="GO:0005737">
    <property type="term" value="C:cytoplasm"/>
    <property type="evidence" value="ECO:0007669"/>
    <property type="project" value="UniProtKB-SubCell"/>
</dbReference>
<feature type="binding site" evidence="8">
    <location>
        <position position="395"/>
    </location>
    <ligand>
        <name>phosphoenolpyruvate</name>
        <dbReference type="ChEBI" id="CHEBI:58702"/>
    </ligand>
</feature>
<protein>
    <recommendedName>
        <fullName evidence="8">3-phosphoshikimate 1-carboxyvinyltransferase</fullName>
        <ecNumber evidence="8">2.5.1.19</ecNumber>
    </recommendedName>
    <alternativeName>
        <fullName evidence="8">5-enolpyruvylshikimate-3-phosphate synthase</fullName>
        <shortName evidence="8">EPSP synthase</shortName>
        <shortName evidence="8">EPSPS</shortName>
    </alternativeName>
</protein>
<organism evidence="10 11">
    <name type="scientific">Corynebacterium kalinowskii</name>
    <dbReference type="NCBI Taxonomy" id="2675216"/>
    <lineage>
        <taxon>Bacteria</taxon>
        <taxon>Bacillati</taxon>
        <taxon>Actinomycetota</taxon>
        <taxon>Actinomycetes</taxon>
        <taxon>Mycobacteriales</taxon>
        <taxon>Corynebacteriaceae</taxon>
        <taxon>Corynebacterium</taxon>
    </lineage>
</organism>
<dbReference type="GO" id="GO:0009423">
    <property type="term" value="P:chorismate biosynthetic process"/>
    <property type="evidence" value="ECO:0007669"/>
    <property type="project" value="UniProtKB-UniRule"/>
</dbReference>
<proteinExistence type="inferred from homology"/>
<feature type="binding site" evidence="8">
    <location>
        <position position="28"/>
    </location>
    <ligand>
        <name>3-phosphoshikimate</name>
        <dbReference type="ChEBI" id="CHEBI:145989"/>
    </ligand>
</feature>
<dbReference type="Gene3D" id="3.65.10.10">
    <property type="entry name" value="Enolpyruvate transferase domain"/>
    <property type="match status" value="2"/>
</dbReference>
<evidence type="ECO:0000256" key="4">
    <source>
        <dbReference type="ARBA" id="ARBA00022605"/>
    </source>
</evidence>
<dbReference type="PANTHER" id="PTHR21090:SF5">
    <property type="entry name" value="PENTAFUNCTIONAL AROM POLYPEPTIDE"/>
    <property type="match status" value="1"/>
</dbReference>
<comment type="function">
    <text evidence="8">Catalyzes the transfer of the enolpyruvyl moiety of phosphoenolpyruvate (PEP) to the 5-hydroxyl of shikimate-3-phosphate (S3P) to produce enolpyruvyl shikimate-3-phosphate and inorganic phosphate.</text>
</comment>
<dbReference type="GO" id="GO:0009073">
    <property type="term" value="P:aromatic amino acid family biosynthetic process"/>
    <property type="evidence" value="ECO:0007669"/>
    <property type="project" value="UniProtKB-KW"/>
</dbReference>
<dbReference type="PANTHER" id="PTHR21090">
    <property type="entry name" value="AROM/DEHYDROQUINATE SYNTHASE"/>
    <property type="match status" value="1"/>
</dbReference>
<feature type="active site" description="Proton acceptor" evidence="8">
    <location>
        <position position="323"/>
    </location>
</feature>
<dbReference type="InterPro" id="IPR013792">
    <property type="entry name" value="RNA3'P_cycl/enolpyr_Trfase_a/b"/>
</dbReference>
<dbReference type="FunFam" id="3.65.10.10:FF:000010">
    <property type="entry name" value="3-phosphoshikimate 1-carboxyvinyltransferase"/>
    <property type="match status" value="1"/>
</dbReference>
<evidence type="ECO:0000256" key="8">
    <source>
        <dbReference type="HAMAP-Rule" id="MF_00210"/>
    </source>
</evidence>
<dbReference type="GO" id="GO:0008652">
    <property type="term" value="P:amino acid biosynthetic process"/>
    <property type="evidence" value="ECO:0007669"/>
    <property type="project" value="UniProtKB-KW"/>
</dbReference>
<feature type="binding site" evidence="8">
    <location>
        <position position="202"/>
    </location>
    <ligand>
        <name>3-phosphoshikimate</name>
        <dbReference type="ChEBI" id="CHEBI:145989"/>
    </ligand>
</feature>
<feature type="binding site" evidence="8">
    <location>
        <position position="174"/>
    </location>
    <ligand>
        <name>3-phosphoshikimate</name>
        <dbReference type="ChEBI" id="CHEBI:145989"/>
    </ligand>
</feature>
<dbReference type="Proteomes" id="UP000427071">
    <property type="component" value="Chromosome"/>
</dbReference>
<feature type="binding site" evidence="8">
    <location>
        <position position="420"/>
    </location>
    <ligand>
        <name>phosphoenolpyruvate</name>
        <dbReference type="ChEBI" id="CHEBI:58702"/>
    </ligand>
</feature>
<dbReference type="HAMAP" id="MF_00210">
    <property type="entry name" value="EPSP_synth"/>
    <property type="match status" value="1"/>
</dbReference>
<dbReference type="InterPro" id="IPR023193">
    <property type="entry name" value="EPSP_synthase_CS"/>
</dbReference>
<dbReference type="PIRSF" id="PIRSF000505">
    <property type="entry name" value="EPSPS"/>
    <property type="match status" value="1"/>
</dbReference>
<dbReference type="RefSeq" id="WP_156193035.1">
    <property type="nucleotide sequence ID" value="NZ_CP046452.1"/>
</dbReference>